<feature type="domain" description="Methyltransferase type 12" evidence="1">
    <location>
        <begin position="70"/>
        <end position="167"/>
    </location>
</feature>
<dbReference type="InterPro" id="IPR053173">
    <property type="entry name" value="SAM-binding_MTase"/>
</dbReference>
<dbReference type="GO" id="GO:0008168">
    <property type="term" value="F:methyltransferase activity"/>
    <property type="evidence" value="ECO:0007669"/>
    <property type="project" value="UniProtKB-KW"/>
</dbReference>
<evidence type="ECO:0000259" key="1">
    <source>
        <dbReference type="Pfam" id="PF08242"/>
    </source>
</evidence>
<dbReference type="RefSeq" id="WP_323738608.1">
    <property type="nucleotide sequence ID" value="NZ_CP112932.1"/>
</dbReference>
<dbReference type="PANTHER" id="PTHR45128">
    <property type="entry name" value="METHYLTRANSFERASE TYPE 11"/>
    <property type="match status" value="1"/>
</dbReference>
<reference evidence="2 3" key="1">
    <citation type="submission" date="2022-10" db="EMBL/GenBank/DDBJ databases">
        <title>Host association and intracellularity evolved multiple times independently in the Rickettsiales.</title>
        <authorList>
            <person name="Castelli M."/>
            <person name="Nardi T."/>
            <person name="Gammuto L."/>
            <person name="Bellinzona G."/>
            <person name="Sabaneyeva E."/>
            <person name="Potekhin A."/>
            <person name="Serra V."/>
            <person name="Petroni G."/>
            <person name="Sassera D."/>
        </authorList>
    </citation>
    <scope>NUCLEOTIDE SEQUENCE [LARGE SCALE GENOMIC DNA]</scope>
    <source>
        <strain evidence="2 3">Kr 154-4</strain>
    </source>
</reference>
<dbReference type="SUPFAM" id="SSF53335">
    <property type="entry name" value="S-adenosyl-L-methionine-dependent methyltransferases"/>
    <property type="match status" value="1"/>
</dbReference>
<name>A0ABZ0USQ6_9RICK</name>
<dbReference type="PANTHER" id="PTHR45128:SF1">
    <property type="entry name" value="S-ADENOSYLMETHIONINE-DEPENDENT METHYLTRANSFERASE RV2258C"/>
    <property type="match status" value="1"/>
</dbReference>
<dbReference type="EMBL" id="CP112932">
    <property type="protein sequence ID" value="WPY00551.1"/>
    <property type="molecule type" value="Genomic_DNA"/>
</dbReference>
<evidence type="ECO:0000313" key="3">
    <source>
        <dbReference type="Proteomes" id="UP001326613"/>
    </source>
</evidence>
<protein>
    <submittedName>
        <fullName evidence="2">Class I SAM-dependent methyltransferase</fullName>
    </submittedName>
</protein>
<gene>
    <name evidence="2" type="ORF">Trichorick_00431</name>
</gene>
<accession>A0ABZ0USQ6</accession>
<dbReference type="InterPro" id="IPR029063">
    <property type="entry name" value="SAM-dependent_MTases_sf"/>
</dbReference>
<keyword evidence="3" id="KW-1185">Reference proteome</keyword>
<keyword evidence="2" id="KW-0489">Methyltransferase</keyword>
<sequence length="447" mass="51434">MTKKNRKETKKFVKDIKAVQDQYLDYPYPLRDPEDEKKRLIWISGSYLGELNHWLYSGKESFRDGFRILVAGAGTGDAVIYFAEQLKDTNAQIVYLDFSKTSMDIAKERAKIRGLKNIKWVNDSILNIPNLKLGLFDHINCIGVLHHLEDPDLGLKILKDSLTEKGCMSLMVYATYGSTGVYHMQTLMQMVNKNATSRAEEVKNGWAIINCLPSSNWYVRGKDLMNDLTMGDVGMYDLFLHKQDRSYTIPELYDFVAKAGLHFIDFSHYQSRVFLRLENYITDQALLTELKKRDLVEQQAMCEIISGKIINHSFFVSKQKDTIASFDDLDNVPYFYTINGLAKQIYDYLEANSNLVGGSINYSWKSPVICDNLNVSLPVVNFTKYLFKYMISETLSFREIFNAIIAEIGEKIDDKLLIQNIKNTLMPFEKAGVLLLRHKNVDLFKKP</sequence>
<keyword evidence="2" id="KW-0808">Transferase</keyword>
<dbReference type="Pfam" id="PF08242">
    <property type="entry name" value="Methyltransf_12"/>
    <property type="match status" value="1"/>
</dbReference>
<dbReference type="Proteomes" id="UP001326613">
    <property type="component" value="Chromosome"/>
</dbReference>
<dbReference type="GO" id="GO:0032259">
    <property type="term" value="P:methylation"/>
    <property type="evidence" value="ECO:0007669"/>
    <property type="project" value="UniProtKB-KW"/>
</dbReference>
<dbReference type="CDD" id="cd02440">
    <property type="entry name" value="AdoMet_MTases"/>
    <property type="match status" value="1"/>
</dbReference>
<dbReference type="InterPro" id="IPR013217">
    <property type="entry name" value="Methyltransf_12"/>
</dbReference>
<evidence type="ECO:0000313" key="2">
    <source>
        <dbReference type="EMBL" id="WPY00551.1"/>
    </source>
</evidence>
<proteinExistence type="predicted"/>
<organism evidence="2 3">
    <name type="scientific">Candidatus Trichorickettsia mobilis</name>
    <dbReference type="NCBI Taxonomy" id="1346319"/>
    <lineage>
        <taxon>Bacteria</taxon>
        <taxon>Pseudomonadati</taxon>
        <taxon>Pseudomonadota</taxon>
        <taxon>Alphaproteobacteria</taxon>
        <taxon>Rickettsiales</taxon>
        <taxon>Rickettsiaceae</taxon>
        <taxon>Rickettsieae</taxon>
        <taxon>Candidatus Trichorickettsia</taxon>
    </lineage>
</organism>
<dbReference type="Gene3D" id="3.40.50.150">
    <property type="entry name" value="Vaccinia Virus protein VP39"/>
    <property type="match status" value="1"/>
</dbReference>